<evidence type="ECO:0000313" key="1">
    <source>
        <dbReference type="EMBL" id="ETK02316.1"/>
    </source>
</evidence>
<reference evidence="1 2" key="1">
    <citation type="submission" date="2013-11" db="EMBL/GenBank/DDBJ databases">
        <title>Single cell genomics of uncultured Tannerella BU063 (oral taxon 286).</title>
        <authorList>
            <person name="Beall C.J."/>
            <person name="Campbell A.G."/>
            <person name="Griffen A.L."/>
            <person name="Podar M."/>
            <person name="Leys E.J."/>
        </authorList>
    </citation>
    <scope>NUCLEOTIDE SEQUENCE [LARGE SCALE GENOMIC DNA]</scope>
    <source>
        <strain evidence="1">Cell 2</strain>
    </source>
</reference>
<evidence type="ECO:0000313" key="2">
    <source>
        <dbReference type="Proteomes" id="UP000018837"/>
    </source>
</evidence>
<organism evidence="1 2">
    <name type="scientific">Tannerella sp. oral taxon BU063 isolate Cell 2</name>
    <dbReference type="NCBI Taxonomy" id="1411148"/>
    <lineage>
        <taxon>Bacteria</taxon>
        <taxon>Pseudomonadati</taxon>
        <taxon>Bacteroidota</taxon>
        <taxon>Bacteroidia</taxon>
        <taxon>Bacteroidales</taxon>
        <taxon>Tannerellaceae</taxon>
        <taxon>Tannerella</taxon>
    </lineage>
</organism>
<accession>W2C783</accession>
<comment type="caution">
    <text evidence="1">The sequence shown here is derived from an EMBL/GenBank/DDBJ whole genome shotgun (WGS) entry which is preliminary data.</text>
</comment>
<gene>
    <name evidence="1" type="ORF">N425_04925</name>
</gene>
<dbReference type="Proteomes" id="UP000018837">
    <property type="component" value="Unassembled WGS sequence"/>
</dbReference>
<protein>
    <submittedName>
        <fullName evidence="1">Uncharacterized protein</fullName>
    </submittedName>
</protein>
<name>W2C783_9BACT</name>
<proteinExistence type="predicted"/>
<dbReference type="AlphaFoldDB" id="W2C783"/>
<dbReference type="EMBL" id="AYUF01000367">
    <property type="protein sequence ID" value="ETK02316.1"/>
    <property type="molecule type" value="Genomic_DNA"/>
</dbReference>
<sequence>MSGFVIFVHTTPANVSDITELKMLMEKTEVPQ</sequence>